<proteinExistence type="predicted"/>
<accession>A0ABD1RZV9</accession>
<evidence type="ECO:0000313" key="1">
    <source>
        <dbReference type="EMBL" id="KAL2493783.1"/>
    </source>
</evidence>
<protein>
    <submittedName>
        <fullName evidence="1">Uncharacterized protein</fullName>
    </submittedName>
</protein>
<keyword evidence="2" id="KW-1185">Reference proteome</keyword>
<organism evidence="1 2">
    <name type="scientific">Forsythia ovata</name>
    <dbReference type="NCBI Taxonomy" id="205694"/>
    <lineage>
        <taxon>Eukaryota</taxon>
        <taxon>Viridiplantae</taxon>
        <taxon>Streptophyta</taxon>
        <taxon>Embryophyta</taxon>
        <taxon>Tracheophyta</taxon>
        <taxon>Spermatophyta</taxon>
        <taxon>Magnoliopsida</taxon>
        <taxon>eudicotyledons</taxon>
        <taxon>Gunneridae</taxon>
        <taxon>Pentapetalae</taxon>
        <taxon>asterids</taxon>
        <taxon>lamiids</taxon>
        <taxon>Lamiales</taxon>
        <taxon>Oleaceae</taxon>
        <taxon>Forsythieae</taxon>
        <taxon>Forsythia</taxon>
    </lineage>
</organism>
<dbReference type="EMBL" id="JBFOLJ010000011">
    <property type="protein sequence ID" value="KAL2493783.1"/>
    <property type="molecule type" value="Genomic_DNA"/>
</dbReference>
<sequence>MHILLAIFEDKLLCSFFMTYSLQLLKVMPCRASCIDNGDSHTIDQVRRRFPHKLNVSDLAPSCAPQIVMDLPLPVSNGCIYRMKEIVYCISITNLAIWISSIFTVSQDVKECISLAVDFVCLKEMPSYEVEMHDHTDWIKQTQVSYNCCKCFLFATVVQTFKLSLLLFESYKFIDRHISFDAKYYPSSLNS</sequence>
<dbReference type="AlphaFoldDB" id="A0ABD1RZV9"/>
<evidence type="ECO:0000313" key="2">
    <source>
        <dbReference type="Proteomes" id="UP001604277"/>
    </source>
</evidence>
<gene>
    <name evidence="1" type="ORF">Fot_37540</name>
</gene>
<name>A0ABD1RZV9_9LAMI</name>
<comment type="caution">
    <text evidence="1">The sequence shown here is derived from an EMBL/GenBank/DDBJ whole genome shotgun (WGS) entry which is preliminary data.</text>
</comment>
<reference evidence="2" key="1">
    <citation type="submission" date="2024-07" db="EMBL/GenBank/DDBJ databases">
        <title>Two chromosome-level genome assemblies of Korean endemic species Abeliophyllum distichum and Forsythia ovata (Oleaceae).</title>
        <authorList>
            <person name="Jang H."/>
        </authorList>
    </citation>
    <scope>NUCLEOTIDE SEQUENCE [LARGE SCALE GENOMIC DNA]</scope>
</reference>
<dbReference type="Proteomes" id="UP001604277">
    <property type="component" value="Unassembled WGS sequence"/>
</dbReference>